<dbReference type="EMBL" id="WWBZ02000082">
    <property type="protein sequence ID" value="KAF4301154.1"/>
    <property type="molecule type" value="Genomic_DNA"/>
</dbReference>
<proteinExistence type="predicted"/>
<organism evidence="3 4">
    <name type="scientific">Botryosphaeria dothidea</name>
    <dbReference type="NCBI Taxonomy" id="55169"/>
    <lineage>
        <taxon>Eukaryota</taxon>
        <taxon>Fungi</taxon>
        <taxon>Dikarya</taxon>
        <taxon>Ascomycota</taxon>
        <taxon>Pezizomycotina</taxon>
        <taxon>Dothideomycetes</taxon>
        <taxon>Dothideomycetes incertae sedis</taxon>
        <taxon>Botryosphaeriales</taxon>
        <taxon>Botryosphaeriaceae</taxon>
        <taxon>Botryosphaeria</taxon>
    </lineage>
</organism>
<feature type="compositionally biased region" description="Polar residues" evidence="1">
    <location>
        <begin position="24"/>
        <end position="38"/>
    </location>
</feature>
<comment type="caution">
    <text evidence="3">The sequence shown here is derived from an EMBL/GenBank/DDBJ whole genome shotgun (WGS) entry which is preliminary data.</text>
</comment>
<name>A0A8H4IRI3_9PEZI</name>
<dbReference type="EMBL" id="WWBZ02000040">
    <property type="protein sequence ID" value="KAF4305092.1"/>
    <property type="molecule type" value="Genomic_DNA"/>
</dbReference>
<dbReference type="OrthoDB" id="3359339at2759"/>
<feature type="region of interest" description="Disordered" evidence="1">
    <location>
        <begin position="48"/>
        <end position="127"/>
    </location>
</feature>
<evidence type="ECO:0000313" key="4">
    <source>
        <dbReference type="Proteomes" id="UP000572817"/>
    </source>
</evidence>
<reference evidence="3 4" key="1">
    <citation type="submission" date="2020-04" db="EMBL/GenBank/DDBJ databases">
        <title>Genome Assembly and Annotation of Botryosphaeria dothidea sdau 11-99, a Latent Pathogen of Apple Fruit Ring Rot in China.</title>
        <authorList>
            <person name="Yu C."/>
            <person name="Diao Y."/>
            <person name="Lu Q."/>
            <person name="Zhao J."/>
            <person name="Cui S."/>
            <person name="Peng C."/>
            <person name="He B."/>
            <person name="Liu H."/>
        </authorList>
    </citation>
    <scope>NUCLEOTIDE SEQUENCE [LARGE SCALE GENOMIC DNA]</scope>
    <source>
        <strain evidence="3">Sdau11-99</strain>
        <strain evidence="4">sdau11-99</strain>
    </source>
</reference>
<keyword evidence="4" id="KW-1185">Reference proteome</keyword>
<evidence type="ECO:0000313" key="3">
    <source>
        <dbReference type="EMBL" id="KAF4305092.1"/>
    </source>
</evidence>
<evidence type="ECO:0000313" key="2">
    <source>
        <dbReference type="EMBL" id="KAF4301154.1"/>
    </source>
</evidence>
<accession>A0A8H4IRI3</accession>
<feature type="region of interest" description="Disordered" evidence="1">
    <location>
        <begin position="24"/>
        <end position="43"/>
    </location>
</feature>
<evidence type="ECO:0000256" key="1">
    <source>
        <dbReference type="SAM" id="MobiDB-lite"/>
    </source>
</evidence>
<gene>
    <name evidence="3" type="ORF">GTA08_BOTSDO07143</name>
    <name evidence="2" type="ORF">GTA08_BOTSDO11338</name>
</gene>
<dbReference type="Proteomes" id="UP000572817">
    <property type="component" value="Unassembled WGS sequence"/>
</dbReference>
<sequence length="127" mass="13330">MSKAYEGQDLNKLAQQAENDLNSYTAKTGQTASISTDESGVDIARAQQFPGGDVRYGSAASGAGNNREIPLEEGGDIQKGTGRLTKAGDFEGVGGPEDKARLYRDANPGNDDVTENARQAPGREPKA</sequence>
<dbReference type="AlphaFoldDB" id="A0A8H4IRI3"/>
<protein>
    <submittedName>
        <fullName evidence="3">Uncharacterized protein</fullName>
    </submittedName>
</protein>